<dbReference type="InterPro" id="IPR002491">
    <property type="entry name" value="ABC_transptr_periplasmic_BD"/>
</dbReference>
<protein>
    <submittedName>
        <fullName evidence="5">Periplasmic binding protein</fullName>
    </submittedName>
</protein>
<dbReference type="SUPFAM" id="SSF53807">
    <property type="entry name" value="Helical backbone' metal receptor"/>
    <property type="match status" value="1"/>
</dbReference>
<dbReference type="Pfam" id="PF01497">
    <property type="entry name" value="Peripla_BP_2"/>
    <property type="match status" value="1"/>
</dbReference>
<gene>
    <name evidence="5" type="ORF">KL86CLO1_12901</name>
</gene>
<dbReference type="EMBL" id="FLUN01000001">
    <property type="protein sequence ID" value="SBW10315.1"/>
    <property type="molecule type" value="Genomic_DNA"/>
</dbReference>
<feature type="compositionally biased region" description="Low complexity" evidence="2">
    <location>
        <begin position="39"/>
        <end position="51"/>
    </location>
</feature>
<evidence type="ECO:0000256" key="2">
    <source>
        <dbReference type="SAM" id="MobiDB-lite"/>
    </source>
</evidence>
<dbReference type="AlphaFoldDB" id="A0A212KFJ2"/>
<evidence type="ECO:0000256" key="1">
    <source>
        <dbReference type="ARBA" id="ARBA00008814"/>
    </source>
</evidence>
<accession>A0A212KFJ2</accession>
<evidence type="ECO:0000259" key="4">
    <source>
        <dbReference type="PROSITE" id="PS50983"/>
    </source>
</evidence>
<feature type="signal peptide" evidence="3">
    <location>
        <begin position="1"/>
        <end position="20"/>
    </location>
</feature>
<dbReference type="PROSITE" id="PS51257">
    <property type="entry name" value="PROKAR_LIPOPROTEIN"/>
    <property type="match status" value="1"/>
</dbReference>
<reference evidence="5" key="1">
    <citation type="submission" date="2016-04" db="EMBL/GenBank/DDBJ databases">
        <authorList>
            <person name="Evans L.H."/>
            <person name="Alamgir A."/>
            <person name="Owens N."/>
            <person name="Weber N.D."/>
            <person name="Virtaneva K."/>
            <person name="Barbian K."/>
            <person name="Babar A."/>
            <person name="Rosenke K."/>
        </authorList>
    </citation>
    <scope>NUCLEOTIDE SEQUENCE</scope>
    <source>
        <strain evidence="5">86</strain>
    </source>
</reference>
<organism evidence="5">
    <name type="scientific">uncultured Eubacteriales bacterium</name>
    <dbReference type="NCBI Taxonomy" id="172733"/>
    <lineage>
        <taxon>Bacteria</taxon>
        <taxon>Bacillati</taxon>
        <taxon>Bacillota</taxon>
        <taxon>Clostridia</taxon>
        <taxon>Eubacteriales</taxon>
        <taxon>environmental samples</taxon>
    </lineage>
</organism>
<evidence type="ECO:0000313" key="5">
    <source>
        <dbReference type="EMBL" id="SBW10315.1"/>
    </source>
</evidence>
<dbReference type="InterPro" id="IPR050902">
    <property type="entry name" value="ABC_Transporter_SBP"/>
</dbReference>
<feature type="domain" description="Fe/B12 periplasmic-binding" evidence="4">
    <location>
        <begin position="72"/>
        <end position="340"/>
    </location>
</feature>
<dbReference type="Gene3D" id="3.40.50.1980">
    <property type="entry name" value="Nitrogenase molybdenum iron protein domain"/>
    <property type="match status" value="2"/>
</dbReference>
<dbReference type="PANTHER" id="PTHR30535">
    <property type="entry name" value="VITAMIN B12-BINDING PROTEIN"/>
    <property type="match status" value="1"/>
</dbReference>
<feature type="chain" id="PRO_5039200301" evidence="3">
    <location>
        <begin position="21"/>
        <end position="376"/>
    </location>
</feature>
<dbReference type="PANTHER" id="PTHR30535:SF34">
    <property type="entry name" value="MOLYBDATE-BINDING PROTEIN MOLA"/>
    <property type="match status" value="1"/>
</dbReference>
<sequence length="376" mass="40657">MKKSLSLVLALILSLSLVLAACSPAAEAPSNTPTPSPTPTVSTTPEPTPAADAVSFTDSAGRTVDVPADISRIAPSGPLAQMVLFALAPEKFVCISTAWSEETEQYIDTAYYNLPVLGQIYGSGSGELNMEALAAADPQLIIDVGEPKKTVVEDMDAITDQTSIPAVHIDAATATMGETYRTLGKLLGLEARAEELASYCDEVYAKTLALMDKVGDNKVSLLYCTGDKGLSVIAQGSYHAEVLDLMGDNLAVVDDPSSKGTGNEVDLEQILLWNPDVVLFAPGSIYTTVKNDPAWQELSAIQTHRYYQVPFGPYNWLGFPPSVNRYMGMLWLGTLLYPDDVDYDLYTEAARYYKLFYHTDLTYAQYSALIDDSIGQ</sequence>
<keyword evidence="3" id="KW-0732">Signal</keyword>
<dbReference type="Gene3D" id="1.20.58.2180">
    <property type="match status" value="1"/>
</dbReference>
<dbReference type="GO" id="GO:0071281">
    <property type="term" value="P:cellular response to iron ion"/>
    <property type="evidence" value="ECO:0007669"/>
    <property type="project" value="TreeGrafter"/>
</dbReference>
<feature type="region of interest" description="Disordered" evidence="2">
    <location>
        <begin position="26"/>
        <end position="51"/>
    </location>
</feature>
<name>A0A212KFJ2_9FIRM</name>
<dbReference type="PROSITE" id="PS50983">
    <property type="entry name" value="FE_B12_PBP"/>
    <property type="match status" value="1"/>
</dbReference>
<evidence type="ECO:0000256" key="3">
    <source>
        <dbReference type="SAM" id="SignalP"/>
    </source>
</evidence>
<proteinExistence type="inferred from homology"/>
<comment type="similarity">
    <text evidence="1">Belongs to the bacterial solute-binding protein 8 family.</text>
</comment>